<dbReference type="GO" id="GO:0016740">
    <property type="term" value="F:transferase activity"/>
    <property type="evidence" value="ECO:0007669"/>
    <property type="project" value="UniProtKB-KW"/>
</dbReference>
<dbReference type="CDD" id="cd07033">
    <property type="entry name" value="TPP_PYR_DXS_TK_like"/>
    <property type="match status" value="1"/>
</dbReference>
<accession>A0A523UN22</accession>
<name>A0A523UN22_UNCT6</name>
<gene>
    <name evidence="6" type="ORF">E3J62_12245</name>
</gene>
<dbReference type="Pfam" id="PF02780">
    <property type="entry name" value="Transketolase_C"/>
    <property type="match status" value="1"/>
</dbReference>
<evidence type="ECO:0000313" key="6">
    <source>
        <dbReference type="EMBL" id="TET43809.1"/>
    </source>
</evidence>
<feature type="domain" description="Transketolase-like pyrimidine-binding" evidence="5">
    <location>
        <begin position="5"/>
        <end position="171"/>
    </location>
</feature>
<dbReference type="PROSITE" id="PS00802">
    <property type="entry name" value="TRANSKETOLASE_2"/>
    <property type="match status" value="1"/>
</dbReference>
<dbReference type="AlphaFoldDB" id="A0A523UN22"/>
<dbReference type="InterPro" id="IPR009014">
    <property type="entry name" value="Transketo_C/PFOR_II"/>
</dbReference>
<dbReference type="Proteomes" id="UP000315525">
    <property type="component" value="Unassembled WGS sequence"/>
</dbReference>
<dbReference type="InterPro" id="IPR005475">
    <property type="entry name" value="Transketolase-like_Pyr-bd"/>
</dbReference>
<keyword evidence="3" id="KW-0808">Transferase</keyword>
<proteinExistence type="inferred from homology"/>
<dbReference type="InterPro" id="IPR051157">
    <property type="entry name" value="PDH/Transketolase"/>
</dbReference>
<comment type="cofactor">
    <cofactor evidence="1">
        <name>thiamine diphosphate</name>
        <dbReference type="ChEBI" id="CHEBI:58937"/>
    </cofactor>
</comment>
<evidence type="ECO:0000256" key="3">
    <source>
        <dbReference type="ARBA" id="ARBA00022679"/>
    </source>
</evidence>
<evidence type="ECO:0000259" key="5">
    <source>
        <dbReference type="SMART" id="SM00861"/>
    </source>
</evidence>
<comment type="similarity">
    <text evidence="2">Belongs to the transketolase family.</text>
</comment>
<evidence type="ECO:0000256" key="1">
    <source>
        <dbReference type="ARBA" id="ARBA00001964"/>
    </source>
</evidence>
<dbReference type="PANTHER" id="PTHR43825:SF1">
    <property type="entry name" value="TRANSKETOLASE-LIKE PYRIMIDINE-BINDING DOMAIN-CONTAINING PROTEIN"/>
    <property type="match status" value="1"/>
</dbReference>
<dbReference type="PANTHER" id="PTHR43825">
    <property type="entry name" value="PYRUVATE DEHYDROGENASE E1 COMPONENT"/>
    <property type="match status" value="1"/>
</dbReference>
<dbReference type="InterPro" id="IPR020826">
    <property type="entry name" value="Transketolase_BS"/>
</dbReference>
<protein>
    <submittedName>
        <fullName evidence="6">Transketolase family protein</fullName>
    </submittedName>
</protein>
<dbReference type="EMBL" id="SOJN01000147">
    <property type="protein sequence ID" value="TET43809.1"/>
    <property type="molecule type" value="Genomic_DNA"/>
</dbReference>
<sequence length="314" mass="33713">MCNKESMRAAFGQTLLEMGRENPQIVALAADLSVSTKTSMFAKEFPDRFFQMGVAEADMMGTAAGLATCGKIPFASTFAIFAAGRAWDQVRNTICYSGLNVKIIATHGGLDVGEDGASHQGIEDVSLMRAIPSMRVVVPSDATQTKEVIRAVAKEEGPFYVRLVRSMSCLIYEGPSGFELGKAIRVRDGKDVTIMSMGPLLWEALEAARTLAKEGVQARVVDMASVKPIDGDEIEAAANETSGIVSVEDHVLNGGLGSAIAEVAARRRPVKMRMVGIDNTFGQSGSPGSLYKKFGLTRENISQQAKILLEEKQE</sequence>
<dbReference type="FunFam" id="3.40.50.970:FF:000129">
    <property type="entry name" value="Transketolase"/>
    <property type="match status" value="1"/>
</dbReference>
<dbReference type="InterPro" id="IPR029061">
    <property type="entry name" value="THDP-binding"/>
</dbReference>
<comment type="caution">
    <text evidence="6">The sequence shown here is derived from an EMBL/GenBank/DDBJ whole genome shotgun (WGS) entry which is preliminary data.</text>
</comment>
<keyword evidence="4" id="KW-0786">Thiamine pyrophosphate</keyword>
<dbReference type="Gene3D" id="3.40.50.970">
    <property type="match status" value="1"/>
</dbReference>
<dbReference type="Pfam" id="PF02779">
    <property type="entry name" value="Transket_pyr"/>
    <property type="match status" value="1"/>
</dbReference>
<evidence type="ECO:0000313" key="7">
    <source>
        <dbReference type="Proteomes" id="UP000315525"/>
    </source>
</evidence>
<reference evidence="6 7" key="1">
    <citation type="submission" date="2019-03" db="EMBL/GenBank/DDBJ databases">
        <title>Metabolic potential of uncultured bacteria and archaea associated with petroleum seepage in deep-sea sediments.</title>
        <authorList>
            <person name="Dong X."/>
            <person name="Hubert C."/>
        </authorList>
    </citation>
    <scope>NUCLEOTIDE SEQUENCE [LARGE SCALE GENOMIC DNA]</scope>
    <source>
        <strain evidence="6">E44_bin18</strain>
    </source>
</reference>
<dbReference type="SUPFAM" id="SSF52922">
    <property type="entry name" value="TK C-terminal domain-like"/>
    <property type="match status" value="1"/>
</dbReference>
<dbReference type="InterPro" id="IPR033248">
    <property type="entry name" value="Transketolase_C"/>
</dbReference>
<dbReference type="Gene3D" id="3.40.50.920">
    <property type="match status" value="1"/>
</dbReference>
<evidence type="ECO:0000256" key="4">
    <source>
        <dbReference type="ARBA" id="ARBA00023052"/>
    </source>
</evidence>
<organism evidence="6 7">
    <name type="scientific">candidate division TA06 bacterium</name>
    <dbReference type="NCBI Taxonomy" id="2250710"/>
    <lineage>
        <taxon>Bacteria</taxon>
        <taxon>Bacteria division TA06</taxon>
    </lineage>
</organism>
<dbReference type="SUPFAM" id="SSF52518">
    <property type="entry name" value="Thiamin diphosphate-binding fold (THDP-binding)"/>
    <property type="match status" value="1"/>
</dbReference>
<evidence type="ECO:0000256" key="2">
    <source>
        <dbReference type="ARBA" id="ARBA00007131"/>
    </source>
</evidence>
<dbReference type="SMART" id="SM00861">
    <property type="entry name" value="Transket_pyr"/>
    <property type="match status" value="1"/>
</dbReference>